<dbReference type="Proteomes" id="UP000275663">
    <property type="component" value="Chromosome"/>
</dbReference>
<name>A0A3Q9BN22_9BURK</name>
<organism evidence="1 2">
    <name type="scientific">Undibacterium parvum</name>
    <dbReference type="NCBI Taxonomy" id="401471"/>
    <lineage>
        <taxon>Bacteria</taxon>
        <taxon>Pseudomonadati</taxon>
        <taxon>Pseudomonadota</taxon>
        <taxon>Betaproteobacteria</taxon>
        <taxon>Burkholderiales</taxon>
        <taxon>Oxalobacteraceae</taxon>
        <taxon>Undibacterium</taxon>
    </lineage>
</organism>
<sequence length="112" mass="12722">MVAAELFKQQSKYQEYSERRKRSVTLFTLIQLAPWEVVDGEMLDQGYASEDAQPSGKMREICPYCNNVPLDLILRYKHVKRAHLFCENCTRCFDALYPDGTSALALGAASLP</sequence>
<dbReference type="AlphaFoldDB" id="A0A3Q9BN22"/>
<dbReference type="KEGG" id="upv:EJN92_00605"/>
<accession>A0A3Q9BN22</accession>
<protein>
    <submittedName>
        <fullName evidence="1">Uncharacterized protein</fullName>
    </submittedName>
</protein>
<dbReference type="OrthoDB" id="8756340at2"/>
<dbReference type="EMBL" id="CP034464">
    <property type="protein sequence ID" value="AZP10660.1"/>
    <property type="molecule type" value="Genomic_DNA"/>
</dbReference>
<keyword evidence="2" id="KW-1185">Reference proteome</keyword>
<evidence type="ECO:0000313" key="1">
    <source>
        <dbReference type="EMBL" id="AZP10660.1"/>
    </source>
</evidence>
<reference evidence="1 2" key="1">
    <citation type="journal article" date="2011" name="Int. J. Syst. Evol. Microbiol.">
        <title>Description of Undibacterium oligocarboniphilum sp. nov., isolated from purified water, and Undibacterium pigrum strain CCUG 49012 as the type strain of Undibacterium parvum sp. nov., and emended descriptions of the genus Undibacterium and the species Undibacterium pigrum.</title>
        <authorList>
            <person name="Eder W."/>
            <person name="Wanner G."/>
            <person name="Ludwig W."/>
            <person name="Busse H.J."/>
            <person name="Ziemke-Kageler F."/>
            <person name="Lang E."/>
        </authorList>
    </citation>
    <scope>NUCLEOTIDE SEQUENCE [LARGE SCALE GENOMIC DNA]</scope>
    <source>
        <strain evidence="1 2">DSM 23061</strain>
    </source>
</reference>
<proteinExistence type="predicted"/>
<evidence type="ECO:0000313" key="2">
    <source>
        <dbReference type="Proteomes" id="UP000275663"/>
    </source>
</evidence>
<dbReference type="RefSeq" id="WP_126126059.1">
    <property type="nucleotide sequence ID" value="NZ_CP034464.1"/>
</dbReference>
<gene>
    <name evidence="1" type="ORF">EJN92_00605</name>
</gene>